<evidence type="ECO:0008006" key="4">
    <source>
        <dbReference type="Google" id="ProtNLM"/>
    </source>
</evidence>
<dbReference type="Proteomes" id="UP001193389">
    <property type="component" value="Chromosome"/>
</dbReference>
<evidence type="ECO:0000313" key="3">
    <source>
        <dbReference type="Proteomes" id="UP001193389"/>
    </source>
</evidence>
<evidence type="ECO:0000313" key="2">
    <source>
        <dbReference type="EMBL" id="BBE19182.1"/>
    </source>
</evidence>
<proteinExistence type="predicted"/>
<accession>A0A5K7SC76</accession>
<dbReference type="Pfam" id="PF16115">
    <property type="entry name" value="DUF4831"/>
    <property type="match status" value="1"/>
</dbReference>
<feature type="chain" id="PRO_5024307128" description="DUF4831 domain-containing protein" evidence="1">
    <location>
        <begin position="20"/>
        <end position="371"/>
    </location>
</feature>
<gene>
    <name evidence="2" type="ORF">AQPE_3358</name>
</gene>
<keyword evidence="1" id="KW-0732">Signal</keyword>
<feature type="signal peptide" evidence="1">
    <location>
        <begin position="1"/>
        <end position="19"/>
    </location>
</feature>
<dbReference type="RefSeq" id="WP_318347450.1">
    <property type="nucleotide sequence ID" value="NZ_AP018694.1"/>
</dbReference>
<keyword evidence="3" id="KW-1185">Reference proteome</keyword>
<sequence>MKTSIFTIILLLFTSALFATTKDDKKKDIPGSTSGAIEGVVYSLPQTGIRIHIKATRERFVNGPFCNYASKLLGIDNAPTTSSDRWNMDEMSLETFSQPDPDQVYKAQGQAAQLVSLTESGVLAGINADVNAQESKMETQSFLTKDLQNRVSFTDLSIWSFYSPTDSTKSYKMVSKNTDQKAAEAAETIFNLRNSRFALLTNADDEPLPDGKAFEVMRDELAKMEENYLALFIGKSSKQSYEFSFDYIPGEKTAKGEVFFRFSDDRGVLPKADLSGRPIVIEITKDDNLASKQNALSASANPEAGKSGLYYRMPGMSEIRIMDGSKQLAGARAPIAQFGTTAPVPENLLDGSYKLEFFPNTGAIKSITENK</sequence>
<name>A0A5K7SC76_9BACT</name>
<dbReference type="EMBL" id="AP018694">
    <property type="protein sequence ID" value="BBE19182.1"/>
    <property type="molecule type" value="Genomic_DNA"/>
</dbReference>
<dbReference type="KEGG" id="anf:AQPE_3358"/>
<dbReference type="InterPro" id="IPR032265">
    <property type="entry name" value="DUF4831"/>
</dbReference>
<dbReference type="AlphaFoldDB" id="A0A5K7SC76"/>
<organism evidence="2 3">
    <name type="scientific">Aquipluma nitroreducens</name>
    <dbReference type="NCBI Taxonomy" id="2010828"/>
    <lineage>
        <taxon>Bacteria</taxon>
        <taxon>Pseudomonadati</taxon>
        <taxon>Bacteroidota</taxon>
        <taxon>Bacteroidia</taxon>
        <taxon>Marinilabiliales</taxon>
        <taxon>Prolixibacteraceae</taxon>
        <taxon>Aquipluma</taxon>
    </lineage>
</organism>
<protein>
    <recommendedName>
        <fullName evidence="4">DUF4831 domain-containing protein</fullName>
    </recommendedName>
</protein>
<reference evidence="2" key="1">
    <citation type="journal article" date="2020" name="Int. J. Syst. Evol. Microbiol.">
        <title>Aquipluma nitroreducens gen. nov. sp. nov., a novel facultatively anaerobic bacterium isolated from a freshwater lake.</title>
        <authorList>
            <person name="Watanabe M."/>
            <person name="Kojima H."/>
            <person name="Fukui M."/>
        </authorList>
    </citation>
    <scope>NUCLEOTIDE SEQUENCE</scope>
    <source>
        <strain evidence="2">MeG22</strain>
    </source>
</reference>
<evidence type="ECO:0000256" key="1">
    <source>
        <dbReference type="SAM" id="SignalP"/>
    </source>
</evidence>